<feature type="region of interest" description="Disordered" evidence="1">
    <location>
        <begin position="60"/>
        <end position="137"/>
    </location>
</feature>
<proteinExistence type="predicted"/>
<keyword evidence="3" id="KW-1185">Reference proteome</keyword>
<evidence type="ECO:0000313" key="3">
    <source>
        <dbReference type="Proteomes" id="UP000887572"/>
    </source>
</evidence>
<keyword evidence="2" id="KW-0732">Signal</keyword>
<evidence type="ECO:0000313" key="4">
    <source>
        <dbReference type="WBParaSite" id="Gr19_v10_g3254.t1"/>
    </source>
</evidence>
<reference evidence="4" key="1">
    <citation type="submission" date="2022-11" db="UniProtKB">
        <authorList>
            <consortium name="WormBaseParasite"/>
        </authorList>
    </citation>
    <scope>IDENTIFICATION</scope>
</reference>
<feature type="compositionally biased region" description="Polar residues" evidence="1">
    <location>
        <begin position="60"/>
        <end position="78"/>
    </location>
</feature>
<evidence type="ECO:0000256" key="2">
    <source>
        <dbReference type="SAM" id="SignalP"/>
    </source>
</evidence>
<evidence type="ECO:0000256" key="1">
    <source>
        <dbReference type="SAM" id="MobiDB-lite"/>
    </source>
</evidence>
<organism evidence="3 4">
    <name type="scientific">Globodera rostochiensis</name>
    <name type="common">Golden nematode worm</name>
    <name type="synonym">Heterodera rostochiensis</name>
    <dbReference type="NCBI Taxonomy" id="31243"/>
    <lineage>
        <taxon>Eukaryota</taxon>
        <taxon>Metazoa</taxon>
        <taxon>Ecdysozoa</taxon>
        <taxon>Nematoda</taxon>
        <taxon>Chromadorea</taxon>
        <taxon>Rhabditida</taxon>
        <taxon>Tylenchina</taxon>
        <taxon>Tylenchomorpha</taxon>
        <taxon>Tylenchoidea</taxon>
        <taxon>Heteroderidae</taxon>
        <taxon>Heteroderinae</taxon>
        <taxon>Globodera</taxon>
    </lineage>
</organism>
<dbReference type="Proteomes" id="UP000887572">
    <property type="component" value="Unplaced"/>
</dbReference>
<dbReference type="WBParaSite" id="Gr19_v10_g3254.t1">
    <property type="protein sequence ID" value="Gr19_v10_g3254.t1"/>
    <property type="gene ID" value="Gr19_v10_g3254"/>
</dbReference>
<accession>A0A914HRG9</accession>
<sequence>MEKLWILILVAFFATNSLDKAESVQLFDEIFGEGWWDNDKAKEWDKLTLEQNALHQIDRQNTQIGQIEPNSTDQNPPLTESDHSRQIEPNSTDQNPPLTESDHHSVQIEANSTDQNPAHTESDQTDNAKNGKEQSEIMKKITSNKKLAEEEGKHKTVAKELGLSFVTIYNWKRELGQSKPNHIYGHTEQKELMKRYYEIKYQMPKISDDEIAKKMLKIGSATLKGWKRQFKR</sequence>
<protein>
    <submittedName>
        <fullName evidence="4">Transposase</fullName>
    </submittedName>
</protein>
<feature type="compositionally biased region" description="Polar residues" evidence="1">
    <location>
        <begin position="87"/>
        <end position="98"/>
    </location>
</feature>
<feature type="chain" id="PRO_5037161715" evidence="2">
    <location>
        <begin position="22"/>
        <end position="232"/>
    </location>
</feature>
<feature type="compositionally biased region" description="Polar residues" evidence="1">
    <location>
        <begin position="108"/>
        <end position="119"/>
    </location>
</feature>
<name>A0A914HRG9_GLORO</name>
<feature type="signal peptide" evidence="2">
    <location>
        <begin position="1"/>
        <end position="21"/>
    </location>
</feature>
<dbReference type="AlphaFoldDB" id="A0A914HRG9"/>